<protein>
    <submittedName>
        <fullName evidence="2">Putative ovule protein</fullName>
    </submittedName>
</protein>
<organism evidence="2">
    <name type="scientific">Solanum chacoense</name>
    <name type="common">Chaco potato</name>
    <dbReference type="NCBI Taxonomy" id="4108"/>
    <lineage>
        <taxon>Eukaryota</taxon>
        <taxon>Viridiplantae</taxon>
        <taxon>Streptophyta</taxon>
        <taxon>Embryophyta</taxon>
        <taxon>Tracheophyta</taxon>
        <taxon>Spermatophyta</taxon>
        <taxon>Magnoliopsida</taxon>
        <taxon>eudicotyledons</taxon>
        <taxon>Gunneridae</taxon>
        <taxon>Pentapetalae</taxon>
        <taxon>asterids</taxon>
        <taxon>lamiids</taxon>
        <taxon>Solanales</taxon>
        <taxon>Solanaceae</taxon>
        <taxon>Solanoideae</taxon>
        <taxon>Solaneae</taxon>
        <taxon>Solanum</taxon>
    </lineage>
</organism>
<reference evidence="2" key="1">
    <citation type="submission" date="2015-12" db="EMBL/GenBank/DDBJ databases">
        <title>Gene expression during late stages of embryo sac development: a critical building block for successful pollen-pistil interactions.</title>
        <authorList>
            <person name="Liu Y."/>
            <person name="Joly V."/>
            <person name="Sabar M."/>
            <person name="Matton D.P."/>
        </authorList>
    </citation>
    <scope>NUCLEOTIDE SEQUENCE</scope>
</reference>
<dbReference type="EMBL" id="GEDG01037524">
    <property type="protein sequence ID" value="JAP08078.1"/>
    <property type="molecule type" value="Transcribed_RNA"/>
</dbReference>
<feature type="region of interest" description="Disordered" evidence="1">
    <location>
        <begin position="1"/>
        <end position="23"/>
    </location>
</feature>
<sequence>RVITKVELSGANSDSRASSRYQTHREMKEEQIILNIKYRNSIILSLTSASYKSLPRLTLELLAMLCLAELQ</sequence>
<proteinExistence type="predicted"/>
<feature type="compositionally biased region" description="Polar residues" evidence="1">
    <location>
        <begin position="10"/>
        <end position="21"/>
    </location>
</feature>
<evidence type="ECO:0000313" key="2">
    <source>
        <dbReference type="EMBL" id="JAP08078.1"/>
    </source>
</evidence>
<evidence type="ECO:0000256" key="1">
    <source>
        <dbReference type="SAM" id="MobiDB-lite"/>
    </source>
</evidence>
<accession>A0A0V0GJ57</accession>
<dbReference type="AlphaFoldDB" id="A0A0V0GJ57"/>
<feature type="non-terminal residue" evidence="2">
    <location>
        <position position="1"/>
    </location>
</feature>
<name>A0A0V0GJ57_SOLCH</name>